<accession>A0ACB8C927</accession>
<gene>
    <name evidence="1" type="ORF">HPB49_011435</name>
</gene>
<keyword evidence="2" id="KW-1185">Reference proteome</keyword>
<evidence type="ECO:0000313" key="2">
    <source>
        <dbReference type="Proteomes" id="UP000821865"/>
    </source>
</evidence>
<evidence type="ECO:0000313" key="1">
    <source>
        <dbReference type="EMBL" id="KAH7937384.1"/>
    </source>
</evidence>
<comment type="caution">
    <text evidence="1">The sequence shown here is derived from an EMBL/GenBank/DDBJ whole genome shotgun (WGS) entry which is preliminary data.</text>
</comment>
<dbReference type="EMBL" id="CM023477">
    <property type="protein sequence ID" value="KAH7937384.1"/>
    <property type="molecule type" value="Genomic_DNA"/>
</dbReference>
<name>A0ACB8C927_DERSI</name>
<proteinExistence type="predicted"/>
<protein>
    <submittedName>
        <fullName evidence="1">Uncharacterized protein</fullName>
    </submittedName>
</protein>
<reference evidence="1" key="1">
    <citation type="submission" date="2020-05" db="EMBL/GenBank/DDBJ databases">
        <title>Large-scale comparative analyses of tick genomes elucidate their genetic diversity and vector capacities.</title>
        <authorList>
            <person name="Jia N."/>
            <person name="Wang J."/>
            <person name="Shi W."/>
            <person name="Du L."/>
            <person name="Sun Y."/>
            <person name="Zhan W."/>
            <person name="Jiang J."/>
            <person name="Wang Q."/>
            <person name="Zhang B."/>
            <person name="Ji P."/>
            <person name="Sakyi L.B."/>
            <person name="Cui X."/>
            <person name="Yuan T."/>
            <person name="Jiang B."/>
            <person name="Yang W."/>
            <person name="Lam T.T.-Y."/>
            <person name="Chang Q."/>
            <person name="Ding S."/>
            <person name="Wang X."/>
            <person name="Zhu J."/>
            <person name="Ruan X."/>
            <person name="Zhao L."/>
            <person name="Wei J."/>
            <person name="Que T."/>
            <person name="Du C."/>
            <person name="Cheng J."/>
            <person name="Dai P."/>
            <person name="Han X."/>
            <person name="Huang E."/>
            <person name="Gao Y."/>
            <person name="Liu J."/>
            <person name="Shao H."/>
            <person name="Ye R."/>
            <person name="Li L."/>
            <person name="Wei W."/>
            <person name="Wang X."/>
            <person name="Wang C."/>
            <person name="Yang T."/>
            <person name="Huo Q."/>
            <person name="Li W."/>
            <person name="Guo W."/>
            <person name="Chen H."/>
            <person name="Zhou L."/>
            <person name="Ni X."/>
            <person name="Tian J."/>
            <person name="Zhou Y."/>
            <person name="Sheng Y."/>
            <person name="Liu T."/>
            <person name="Pan Y."/>
            <person name="Xia L."/>
            <person name="Li J."/>
            <person name="Zhao F."/>
            <person name="Cao W."/>
        </authorList>
    </citation>
    <scope>NUCLEOTIDE SEQUENCE</scope>
    <source>
        <strain evidence="1">Dsil-2018</strain>
    </source>
</reference>
<dbReference type="Proteomes" id="UP000821865">
    <property type="component" value="Chromosome 8"/>
</dbReference>
<organism evidence="1 2">
    <name type="scientific">Dermacentor silvarum</name>
    <name type="common">Tick</name>
    <dbReference type="NCBI Taxonomy" id="543639"/>
    <lineage>
        <taxon>Eukaryota</taxon>
        <taxon>Metazoa</taxon>
        <taxon>Ecdysozoa</taxon>
        <taxon>Arthropoda</taxon>
        <taxon>Chelicerata</taxon>
        <taxon>Arachnida</taxon>
        <taxon>Acari</taxon>
        <taxon>Parasitiformes</taxon>
        <taxon>Ixodida</taxon>
        <taxon>Ixodoidea</taxon>
        <taxon>Ixodidae</taxon>
        <taxon>Rhipicephalinae</taxon>
        <taxon>Dermacentor</taxon>
    </lineage>
</organism>
<sequence length="220" mass="24057">MENTLQGRCLLAWDGQQRDDAPPFNISLRPWETPNASRRIRRPISRNNVPACQLLATRQLKEASLDTIDIYTDSGISNDQAYMACVCTQTTAYSRAYSCHLPYGTPAHAEILATWGATTSLPYTIRKPVHVYTDSHTAYSEIFRPALEDATASTIQAILRRHDKANSPIEIIWTPGHTGVPGGNTAAHAAAATAGGSTNDYQPLPLRVNPYNLLGHMAPS</sequence>